<feature type="domain" description="HTH tetR-type" evidence="5">
    <location>
        <begin position="11"/>
        <end position="70"/>
    </location>
</feature>
<evidence type="ECO:0000259" key="5">
    <source>
        <dbReference type="PROSITE" id="PS50977"/>
    </source>
</evidence>
<dbReference type="InterPro" id="IPR023772">
    <property type="entry name" value="DNA-bd_HTH_TetR-type_CS"/>
</dbReference>
<keyword evidence="7" id="KW-1185">Reference proteome</keyword>
<protein>
    <submittedName>
        <fullName evidence="6">TetR/AcrR family transcriptional regulator</fullName>
    </submittedName>
</protein>
<dbReference type="InterPro" id="IPR009057">
    <property type="entry name" value="Homeodomain-like_sf"/>
</dbReference>
<keyword evidence="1" id="KW-0805">Transcription regulation</keyword>
<evidence type="ECO:0000256" key="2">
    <source>
        <dbReference type="ARBA" id="ARBA00023125"/>
    </source>
</evidence>
<dbReference type="InterPro" id="IPR050109">
    <property type="entry name" value="HTH-type_TetR-like_transc_reg"/>
</dbReference>
<dbReference type="EMBL" id="BAABFX010000010">
    <property type="protein sequence ID" value="GAA4389473.1"/>
    <property type="molecule type" value="Genomic_DNA"/>
</dbReference>
<accession>A0ABP8JF07</accession>
<dbReference type="PRINTS" id="PR00455">
    <property type="entry name" value="HTHTETR"/>
</dbReference>
<organism evidence="6 7">
    <name type="scientific">Ornithinibacter aureus</name>
    <dbReference type="NCBI Taxonomy" id="622664"/>
    <lineage>
        <taxon>Bacteria</taxon>
        <taxon>Bacillati</taxon>
        <taxon>Actinomycetota</taxon>
        <taxon>Actinomycetes</taxon>
        <taxon>Micrococcales</taxon>
        <taxon>Intrasporangiaceae</taxon>
        <taxon>Ornithinibacter</taxon>
    </lineage>
</organism>
<proteinExistence type="predicted"/>
<comment type="caution">
    <text evidence="6">The sequence shown here is derived from an EMBL/GenBank/DDBJ whole genome shotgun (WGS) entry which is preliminary data.</text>
</comment>
<dbReference type="InterPro" id="IPR001647">
    <property type="entry name" value="HTH_TetR"/>
</dbReference>
<sequence>MPPRAPALSPEERRAALVDVTLPLLREHGPSVTTRQVAEAAGIAEGTVFRAFGSKDELVQACVAAVFDSAPAVAELRTIDPSLTLDERLTSGVAILLRHVESIVGLISVLHHAGSPAGGPVAHDAKRHQRPSDPEVDAAFLDLIGDDAAALRKPASDVVALLQLLTLSSVHPLMSTGRLDAADIVDVVLDGTRKKA</sequence>
<evidence type="ECO:0000256" key="4">
    <source>
        <dbReference type="PROSITE-ProRule" id="PRU00335"/>
    </source>
</evidence>
<dbReference type="Gene3D" id="1.10.357.10">
    <property type="entry name" value="Tetracycline Repressor, domain 2"/>
    <property type="match status" value="1"/>
</dbReference>
<evidence type="ECO:0000256" key="1">
    <source>
        <dbReference type="ARBA" id="ARBA00023015"/>
    </source>
</evidence>
<keyword evidence="2 4" id="KW-0238">DNA-binding</keyword>
<evidence type="ECO:0000313" key="7">
    <source>
        <dbReference type="Proteomes" id="UP001500390"/>
    </source>
</evidence>
<dbReference type="RefSeq" id="WP_159901472.1">
    <property type="nucleotide sequence ID" value="NZ_BAABFX010000010.1"/>
</dbReference>
<reference evidence="7" key="1">
    <citation type="journal article" date="2019" name="Int. J. Syst. Evol. Microbiol.">
        <title>The Global Catalogue of Microorganisms (GCM) 10K type strain sequencing project: providing services to taxonomists for standard genome sequencing and annotation.</title>
        <authorList>
            <consortium name="The Broad Institute Genomics Platform"/>
            <consortium name="The Broad Institute Genome Sequencing Center for Infectious Disease"/>
            <person name="Wu L."/>
            <person name="Ma J."/>
        </authorList>
    </citation>
    <scope>NUCLEOTIDE SEQUENCE [LARGE SCALE GENOMIC DNA]</scope>
    <source>
        <strain evidence="7">JCM 17738</strain>
    </source>
</reference>
<evidence type="ECO:0000313" key="6">
    <source>
        <dbReference type="EMBL" id="GAA4389473.1"/>
    </source>
</evidence>
<dbReference type="PANTHER" id="PTHR30055">
    <property type="entry name" value="HTH-TYPE TRANSCRIPTIONAL REGULATOR RUTR"/>
    <property type="match status" value="1"/>
</dbReference>
<dbReference type="SUPFAM" id="SSF46689">
    <property type="entry name" value="Homeodomain-like"/>
    <property type="match status" value="1"/>
</dbReference>
<gene>
    <name evidence="6" type="ORF">GCM10023153_05740</name>
</gene>
<name>A0ABP8JF07_9MICO</name>
<dbReference type="Proteomes" id="UP001500390">
    <property type="component" value="Unassembled WGS sequence"/>
</dbReference>
<dbReference type="PROSITE" id="PS01081">
    <property type="entry name" value="HTH_TETR_1"/>
    <property type="match status" value="1"/>
</dbReference>
<dbReference type="Pfam" id="PF00440">
    <property type="entry name" value="TetR_N"/>
    <property type="match status" value="1"/>
</dbReference>
<dbReference type="PROSITE" id="PS50977">
    <property type="entry name" value="HTH_TETR_2"/>
    <property type="match status" value="1"/>
</dbReference>
<dbReference type="PANTHER" id="PTHR30055:SF234">
    <property type="entry name" value="HTH-TYPE TRANSCRIPTIONAL REGULATOR BETI"/>
    <property type="match status" value="1"/>
</dbReference>
<keyword evidence="3" id="KW-0804">Transcription</keyword>
<evidence type="ECO:0000256" key="3">
    <source>
        <dbReference type="ARBA" id="ARBA00023163"/>
    </source>
</evidence>
<feature type="DNA-binding region" description="H-T-H motif" evidence="4">
    <location>
        <begin position="33"/>
        <end position="52"/>
    </location>
</feature>